<dbReference type="Gene3D" id="1.10.10.10">
    <property type="entry name" value="Winged helix-like DNA-binding domain superfamily/Winged helix DNA-binding domain"/>
    <property type="match status" value="1"/>
</dbReference>
<feature type="DNA-binding region" description="OmpR/PhoB-type" evidence="7">
    <location>
        <begin position="124"/>
        <end position="223"/>
    </location>
</feature>
<accession>A0A1T2XD93</accession>
<keyword evidence="4 7" id="KW-0238">DNA-binding</keyword>
<evidence type="ECO:0000256" key="1">
    <source>
        <dbReference type="ARBA" id="ARBA00022553"/>
    </source>
</evidence>
<evidence type="ECO:0000313" key="10">
    <source>
        <dbReference type="EMBL" id="OPA77752.1"/>
    </source>
</evidence>
<comment type="caution">
    <text evidence="10">The sequence shown here is derived from an EMBL/GenBank/DDBJ whole genome shotgun (WGS) entry which is preliminary data.</text>
</comment>
<dbReference type="InterPro" id="IPR036388">
    <property type="entry name" value="WH-like_DNA-bd_sf"/>
</dbReference>
<dbReference type="GO" id="GO:0032993">
    <property type="term" value="C:protein-DNA complex"/>
    <property type="evidence" value="ECO:0007669"/>
    <property type="project" value="TreeGrafter"/>
</dbReference>
<protein>
    <submittedName>
        <fullName evidence="10">DNA-binding response regulator</fullName>
    </submittedName>
</protein>
<dbReference type="InterPro" id="IPR039420">
    <property type="entry name" value="WalR-like"/>
</dbReference>
<dbReference type="SUPFAM" id="SSF52172">
    <property type="entry name" value="CheY-like"/>
    <property type="match status" value="1"/>
</dbReference>
<dbReference type="PROSITE" id="PS50110">
    <property type="entry name" value="RESPONSE_REGULATORY"/>
    <property type="match status" value="1"/>
</dbReference>
<dbReference type="Pfam" id="PF00486">
    <property type="entry name" value="Trans_reg_C"/>
    <property type="match status" value="1"/>
</dbReference>
<dbReference type="FunFam" id="3.40.50.2300:FF:000002">
    <property type="entry name" value="DNA-binding response regulator PhoP"/>
    <property type="match status" value="1"/>
</dbReference>
<feature type="domain" description="Response regulatory" evidence="8">
    <location>
        <begin position="2"/>
        <end position="116"/>
    </location>
</feature>
<reference evidence="10 11" key="1">
    <citation type="submission" date="2017-01" db="EMBL/GenBank/DDBJ databases">
        <title>Genome analysis of Paenibacillus selenitrireducens ES3-24.</title>
        <authorList>
            <person name="Xu D."/>
            <person name="Yao R."/>
            <person name="Zheng S."/>
        </authorList>
    </citation>
    <scope>NUCLEOTIDE SEQUENCE [LARGE SCALE GENOMIC DNA]</scope>
    <source>
        <strain evidence="10 11">ES3-24</strain>
    </source>
</reference>
<sequence>MRVLVVEDEMSLQKALCNGLKKYGYAVDPANDGKQALELIDIYPYDLVVLDLNLPKMNGMDVLKEVRKTNKGLRVLILSARAEVEDKISGLDAGANDYLSKPFHFKELEARIRALLRREFIQKDSVHTHENVKLDTALKCVTVNEQKVELTKKEYSILEYLFMNKDRIVSAEELIEHVWDSEADLFSNSFKVHINSLKKKLAKYIGDKELINNTRGLGYFISKEFADDTTK</sequence>
<dbReference type="SMART" id="SM00862">
    <property type="entry name" value="Trans_reg_C"/>
    <property type="match status" value="1"/>
</dbReference>
<name>A0A1T2XD93_9BACL</name>
<evidence type="ECO:0000256" key="3">
    <source>
        <dbReference type="ARBA" id="ARBA00023015"/>
    </source>
</evidence>
<keyword evidence="2" id="KW-0902">Two-component regulatory system</keyword>
<dbReference type="STRING" id="1324314.BVG16_15080"/>
<keyword evidence="11" id="KW-1185">Reference proteome</keyword>
<evidence type="ECO:0000259" key="9">
    <source>
        <dbReference type="PROSITE" id="PS51755"/>
    </source>
</evidence>
<dbReference type="GO" id="GO:0000976">
    <property type="term" value="F:transcription cis-regulatory region binding"/>
    <property type="evidence" value="ECO:0007669"/>
    <property type="project" value="TreeGrafter"/>
</dbReference>
<dbReference type="Gene3D" id="6.10.250.690">
    <property type="match status" value="1"/>
</dbReference>
<dbReference type="PANTHER" id="PTHR48111:SF1">
    <property type="entry name" value="TWO-COMPONENT RESPONSE REGULATOR ORR33"/>
    <property type="match status" value="1"/>
</dbReference>
<organism evidence="10 11">
    <name type="scientific">Paenibacillus selenitireducens</name>
    <dbReference type="NCBI Taxonomy" id="1324314"/>
    <lineage>
        <taxon>Bacteria</taxon>
        <taxon>Bacillati</taxon>
        <taxon>Bacillota</taxon>
        <taxon>Bacilli</taxon>
        <taxon>Bacillales</taxon>
        <taxon>Paenibacillaceae</taxon>
        <taxon>Paenibacillus</taxon>
    </lineage>
</organism>
<keyword evidence="3" id="KW-0805">Transcription regulation</keyword>
<dbReference type="PROSITE" id="PS51755">
    <property type="entry name" value="OMPR_PHOB"/>
    <property type="match status" value="1"/>
</dbReference>
<dbReference type="SMART" id="SM00448">
    <property type="entry name" value="REC"/>
    <property type="match status" value="1"/>
</dbReference>
<feature type="modified residue" description="4-aspartylphosphate" evidence="6">
    <location>
        <position position="51"/>
    </location>
</feature>
<dbReference type="PANTHER" id="PTHR48111">
    <property type="entry name" value="REGULATOR OF RPOS"/>
    <property type="match status" value="1"/>
</dbReference>
<proteinExistence type="predicted"/>
<evidence type="ECO:0000256" key="6">
    <source>
        <dbReference type="PROSITE-ProRule" id="PRU00169"/>
    </source>
</evidence>
<evidence type="ECO:0000256" key="2">
    <source>
        <dbReference type="ARBA" id="ARBA00023012"/>
    </source>
</evidence>
<evidence type="ECO:0000259" key="8">
    <source>
        <dbReference type="PROSITE" id="PS50110"/>
    </source>
</evidence>
<evidence type="ECO:0000256" key="5">
    <source>
        <dbReference type="ARBA" id="ARBA00023163"/>
    </source>
</evidence>
<dbReference type="GO" id="GO:0005829">
    <property type="term" value="C:cytosol"/>
    <property type="evidence" value="ECO:0007669"/>
    <property type="project" value="TreeGrafter"/>
</dbReference>
<keyword evidence="1 6" id="KW-0597">Phosphoprotein</keyword>
<feature type="domain" description="OmpR/PhoB-type" evidence="9">
    <location>
        <begin position="124"/>
        <end position="223"/>
    </location>
</feature>
<evidence type="ECO:0000313" key="11">
    <source>
        <dbReference type="Proteomes" id="UP000190188"/>
    </source>
</evidence>
<dbReference type="Proteomes" id="UP000190188">
    <property type="component" value="Unassembled WGS sequence"/>
</dbReference>
<dbReference type="GO" id="GO:0006355">
    <property type="term" value="P:regulation of DNA-templated transcription"/>
    <property type="evidence" value="ECO:0007669"/>
    <property type="project" value="InterPro"/>
</dbReference>
<keyword evidence="5" id="KW-0804">Transcription</keyword>
<dbReference type="CDD" id="cd17624">
    <property type="entry name" value="REC_OmpR_PmrA-like"/>
    <property type="match status" value="1"/>
</dbReference>
<evidence type="ECO:0000256" key="4">
    <source>
        <dbReference type="ARBA" id="ARBA00023125"/>
    </source>
</evidence>
<dbReference type="InterPro" id="IPR001789">
    <property type="entry name" value="Sig_transdc_resp-reg_receiver"/>
</dbReference>
<dbReference type="GO" id="GO:0000156">
    <property type="term" value="F:phosphorelay response regulator activity"/>
    <property type="evidence" value="ECO:0007669"/>
    <property type="project" value="TreeGrafter"/>
</dbReference>
<dbReference type="OrthoDB" id="9790442at2"/>
<dbReference type="CDD" id="cd00383">
    <property type="entry name" value="trans_reg_C"/>
    <property type="match status" value="1"/>
</dbReference>
<dbReference type="Gene3D" id="3.40.50.2300">
    <property type="match status" value="1"/>
</dbReference>
<dbReference type="EMBL" id="MSZX01000005">
    <property type="protein sequence ID" value="OPA77752.1"/>
    <property type="molecule type" value="Genomic_DNA"/>
</dbReference>
<dbReference type="RefSeq" id="WP_078499496.1">
    <property type="nucleotide sequence ID" value="NZ_MSZX01000005.1"/>
</dbReference>
<dbReference type="InterPro" id="IPR011006">
    <property type="entry name" value="CheY-like_superfamily"/>
</dbReference>
<gene>
    <name evidence="10" type="ORF">BVG16_15080</name>
</gene>
<dbReference type="Pfam" id="PF00072">
    <property type="entry name" value="Response_reg"/>
    <property type="match status" value="1"/>
</dbReference>
<dbReference type="InterPro" id="IPR001867">
    <property type="entry name" value="OmpR/PhoB-type_DNA-bd"/>
</dbReference>
<evidence type="ECO:0000256" key="7">
    <source>
        <dbReference type="PROSITE-ProRule" id="PRU01091"/>
    </source>
</evidence>
<dbReference type="AlphaFoldDB" id="A0A1T2XD93"/>